<dbReference type="Proteomes" id="UP000184442">
    <property type="component" value="Unassembled WGS sequence"/>
</dbReference>
<evidence type="ECO:0000256" key="7">
    <source>
        <dbReference type="ARBA" id="ARBA00050038"/>
    </source>
</evidence>
<dbReference type="NCBIfam" id="TIGR00447">
    <property type="entry name" value="pth"/>
    <property type="match status" value="1"/>
</dbReference>
<dbReference type="GO" id="GO:0005737">
    <property type="term" value="C:cytoplasm"/>
    <property type="evidence" value="ECO:0007669"/>
    <property type="project" value="UniProtKB-SubCell"/>
</dbReference>
<dbReference type="CDD" id="cd00462">
    <property type="entry name" value="PTH"/>
    <property type="match status" value="1"/>
</dbReference>
<dbReference type="OrthoDB" id="9800507at2"/>
<dbReference type="GO" id="GO:0000049">
    <property type="term" value="F:tRNA binding"/>
    <property type="evidence" value="ECO:0007669"/>
    <property type="project" value="UniProtKB-UniRule"/>
</dbReference>
<evidence type="ECO:0000256" key="8">
    <source>
        <dbReference type="HAMAP-Rule" id="MF_00083"/>
    </source>
</evidence>
<dbReference type="STRING" id="1122184.SAMN02745176_02345"/>
<comment type="similarity">
    <text evidence="5 8 10">Belongs to the PTH family.</text>
</comment>
<sequence>MFVIAGLGNPGTKYADTRHNIGFITIDYLSQKLNISVNKIKHKALIGEGYVGTEKVLLVKPQTYMNLSGESILDIVEYYKLPMENLIVIYDDIDLAKGVLRIRPKGSAGSHNGMKSIIYLLQRDDFPRIRIGIGKQPDYMDLADYVTGKFAKDEIPIMAEAAKKAAEAVQEIILKGIASAMNKYNG</sequence>
<dbReference type="GO" id="GO:0004045">
    <property type="term" value="F:peptidyl-tRNA hydrolase activity"/>
    <property type="evidence" value="ECO:0007669"/>
    <property type="project" value="UniProtKB-UniRule"/>
</dbReference>
<comment type="function">
    <text evidence="8">Catalyzes the release of premature peptidyl moieties from peptidyl-tRNA molecules trapped in stalled 50S ribosomal subunits, and thus maintains levels of free tRNAs and 50S ribosomes.</text>
</comment>
<dbReference type="PROSITE" id="PS01196">
    <property type="entry name" value="PEPT_TRNA_HYDROL_2"/>
    <property type="match status" value="1"/>
</dbReference>
<protein>
    <recommendedName>
        <fullName evidence="7 8">Peptidyl-tRNA hydrolase</fullName>
        <shortName evidence="8">Pth</shortName>
        <ecNumber evidence="1 8">3.1.1.29</ecNumber>
    </recommendedName>
</protein>
<evidence type="ECO:0000256" key="1">
    <source>
        <dbReference type="ARBA" id="ARBA00013260"/>
    </source>
</evidence>
<keyword evidence="12" id="KW-1185">Reference proteome</keyword>
<evidence type="ECO:0000313" key="12">
    <source>
        <dbReference type="Proteomes" id="UP000184442"/>
    </source>
</evidence>
<reference evidence="11 12" key="1">
    <citation type="submission" date="2016-11" db="EMBL/GenBank/DDBJ databases">
        <authorList>
            <person name="Jaros S."/>
            <person name="Januszkiewicz K."/>
            <person name="Wedrychowicz H."/>
        </authorList>
    </citation>
    <scope>NUCLEOTIDE SEQUENCE [LARGE SCALE GENOMIC DNA]</scope>
    <source>
        <strain evidence="11 12">DSM 19022</strain>
    </source>
</reference>
<keyword evidence="4 8" id="KW-0694">RNA-binding</keyword>
<dbReference type="GO" id="GO:0006515">
    <property type="term" value="P:protein quality control for misfolded or incompletely synthesized proteins"/>
    <property type="evidence" value="ECO:0007669"/>
    <property type="project" value="UniProtKB-UniRule"/>
</dbReference>
<organism evidence="11 12">
    <name type="scientific">Lutispora thermophila DSM 19022</name>
    <dbReference type="NCBI Taxonomy" id="1122184"/>
    <lineage>
        <taxon>Bacteria</taxon>
        <taxon>Bacillati</taxon>
        <taxon>Bacillota</taxon>
        <taxon>Clostridia</taxon>
        <taxon>Lutisporales</taxon>
        <taxon>Lutisporaceae</taxon>
        <taxon>Lutispora</taxon>
    </lineage>
</organism>
<dbReference type="InterPro" id="IPR018171">
    <property type="entry name" value="Pept_tRNA_hydro_CS"/>
</dbReference>
<feature type="site" description="Discriminates between blocked and unblocked aminoacyl-tRNA" evidence="8">
    <location>
        <position position="9"/>
    </location>
</feature>
<comment type="subcellular location">
    <subcellularLocation>
        <location evidence="8">Cytoplasm</location>
    </subcellularLocation>
</comment>
<feature type="binding site" evidence="8">
    <location>
        <position position="14"/>
    </location>
    <ligand>
        <name>tRNA</name>
        <dbReference type="ChEBI" id="CHEBI:17843"/>
    </ligand>
</feature>
<evidence type="ECO:0000256" key="5">
    <source>
        <dbReference type="ARBA" id="ARBA00038063"/>
    </source>
</evidence>
<keyword evidence="8" id="KW-0963">Cytoplasm</keyword>
<evidence type="ECO:0000256" key="9">
    <source>
        <dbReference type="RuleBase" id="RU000673"/>
    </source>
</evidence>
<dbReference type="PROSITE" id="PS01195">
    <property type="entry name" value="PEPT_TRNA_HYDROL_1"/>
    <property type="match status" value="1"/>
</dbReference>
<gene>
    <name evidence="8" type="primary">pth</name>
    <name evidence="11" type="ORF">SAMN02745176_02345</name>
</gene>
<dbReference type="InterPro" id="IPR001328">
    <property type="entry name" value="Pept_tRNA_hydro"/>
</dbReference>
<dbReference type="PANTHER" id="PTHR17224:SF1">
    <property type="entry name" value="PEPTIDYL-TRNA HYDROLASE"/>
    <property type="match status" value="1"/>
</dbReference>
<feature type="binding site" evidence="8">
    <location>
        <position position="64"/>
    </location>
    <ligand>
        <name>tRNA</name>
        <dbReference type="ChEBI" id="CHEBI:17843"/>
    </ligand>
</feature>
<dbReference type="PANTHER" id="PTHR17224">
    <property type="entry name" value="PEPTIDYL-TRNA HYDROLASE"/>
    <property type="match status" value="1"/>
</dbReference>
<comment type="function">
    <text evidence="8">Hydrolyzes ribosome-free peptidyl-tRNAs (with 1 or more amino acids incorporated), which drop off the ribosome during protein synthesis, or as a result of ribosome stalling.</text>
</comment>
<dbReference type="Pfam" id="PF01195">
    <property type="entry name" value="Pept_tRNA_hydro"/>
    <property type="match status" value="1"/>
</dbReference>
<dbReference type="InterPro" id="IPR036416">
    <property type="entry name" value="Pept_tRNA_hydro_sf"/>
</dbReference>
<dbReference type="EMBL" id="FQZS01000015">
    <property type="protein sequence ID" value="SHJ08328.1"/>
    <property type="molecule type" value="Genomic_DNA"/>
</dbReference>
<evidence type="ECO:0000256" key="2">
    <source>
        <dbReference type="ARBA" id="ARBA00022555"/>
    </source>
</evidence>
<dbReference type="GO" id="GO:0072344">
    <property type="term" value="P:rescue of stalled ribosome"/>
    <property type="evidence" value="ECO:0007669"/>
    <property type="project" value="UniProtKB-UniRule"/>
</dbReference>
<dbReference type="EC" id="3.1.1.29" evidence="1 8"/>
<dbReference type="HAMAP" id="MF_00083">
    <property type="entry name" value="Pept_tRNA_hydro_bact"/>
    <property type="match status" value="1"/>
</dbReference>
<feature type="site" description="Stabilizes the basic form of H active site to accept a proton" evidence="8">
    <location>
        <position position="91"/>
    </location>
</feature>
<proteinExistence type="inferred from homology"/>
<evidence type="ECO:0000256" key="4">
    <source>
        <dbReference type="ARBA" id="ARBA00022884"/>
    </source>
</evidence>
<evidence type="ECO:0000256" key="10">
    <source>
        <dbReference type="RuleBase" id="RU004320"/>
    </source>
</evidence>
<evidence type="ECO:0000256" key="6">
    <source>
        <dbReference type="ARBA" id="ARBA00048707"/>
    </source>
</evidence>
<dbReference type="FunFam" id="3.40.50.1470:FF:000001">
    <property type="entry name" value="Peptidyl-tRNA hydrolase"/>
    <property type="match status" value="1"/>
</dbReference>
<dbReference type="RefSeq" id="WP_073026389.1">
    <property type="nucleotide sequence ID" value="NZ_FQZS01000015.1"/>
</dbReference>
<evidence type="ECO:0000256" key="3">
    <source>
        <dbReference type="ARBA" id="ARBA00022801"/>
    </source>
</evidence>
<keyword evidence="2 8" id="KW-0820">tRNA-binding</keyword>
<evidence type="ECO:0000313" key="11">
    <source>
        <dbReference type="EMBL" id="SHJ08328.1"/>
    </source>
</evidence>
<feature type="binding site" evidence="8">
    <location>
        <position position="112"/>
    </location>
    <ligand>
        <name>tRNA</name>
        <dbReference type="ChEBI" id="CHEBI:17843"/>
    </ligand>
</feature>
<accession>A0A1M6GEH3</accession>
<keyword evidence="3 8" id="KW-0378">Hydrolase</keyword>
<feature type="binding site" evidence="8">
    <location>
        <position position="66"/>
    </location>
    <ligand>
        <name>tRNA</name>
        <dbReference type="ChEBI" id="CHEBI:17843"/>
    </ligand>
</feature>
<dbReference type="SUPFAM" id="SSF53178">
    <property type="entry name" value="Peptidyl-tRNA hydrolase-like"/>
    <property type="match status" value="1"/>
</dbReference>
<feature type="active site" description="Proton acceptor" evidence="8">
    <location>
        <position position="19"/>
    </location>
</feature>
<comment type="catalytic activity">
    <reaction evidence="6 8 9">
        <text>an N-acyl-L-alpha-aminoacyl-tRNA + H2O = an N-acyl-L-amino acid + a tRNA + H(+)</text>
        <dbReference type="Rhea" id="RHEA:54448"/>
        <dbReference type="Rhea" id="RHEA-COMP:10123"/>
        <dbReference type="Rhea" id="RHEA-COMP:13883"/>
        <dbReference type="ChEBI" id="CHEBI:15377"/>
        <dbReference type="ChEBI" id="CHEBI:15378"/>
        <dbReference type="ChEBI" id="CHEBI:59874"/>
        <dbReference type="ChEBI" id="CHEBI:78442"/>
        <dbReference type="ChEBI" id="CHEBI:138191"/>
        <dbReference type="EC" id="3.1.1.29"/>
    </reaction>
</comment>
<dbReference type="Gene3D" id="3.40.50.1470">
    <property type="entry name" value="Peptidyl-tRNA hydrolase"/>
    <property type="match status" value="1"/>
</dbReference>
<dbReference type="AlphaFoldDB" id="A0A1M6GEH3"/>
<comment type="subunit">
    <text evidence="8">Monomer.</text>
</comment>
<name>A0A1M6GEH3_9FIRM</name>